<dbReference type="PANTHER" id="PTHR21010:SF3">
    <property type="entry name" value="DAXX"/>
    <property type="match status" value="1"/>
</dbReference>
<evidence type="ECO:0000313" key="1">
    <source>
        <dbReference type="EMBL" id="CAD2165519.1"/>
    </source>
</evidence>
<dbReference type="PANTHER" id="PTHR21010">
    <property type="entry name" value="AGAP001581-PA"/>
    <property type="match status" value="1"/>
</dbReference>
<reference evidence="1 2" key="1">
    <citation type="submission" date="2020-08" db="EMBL/GenBank/DDBJ databases">
        <authorList>
            <person name="Koutsovoulos G."/>
            <person name="Danchin GJ E."/>
        </authorList>
    </citation>
    <scope>NUCLEOTIDE SEQUENCE [LARGE SCALE GENOMIC DNA]</scope>
</reference>
<organism evidence="1 2">
    <name type="scientific">Meloidogyne enterolobii</name>
    <name type="common">Root-knot nematode worm</name>
    <name type="synonym">Meloidogyne mayaguensis</name>
    <dbReference type="NCBI Taxonomy" id="390850"/>
    <lineage>
        <taxon>Eukaryota</taxon>
        <taxon>Metazoa</taxon>
        <taxon>Ecdysozoa</taxon>
        <taxon>Nematoda</taxon>
        <taxon>Chromadorea</taxon>
        <taxon>Rhabditida</taxon>
        <taxon>Tylenchina</taxon>
        <taxon>Tylenchomorpha</taxon>
        <taxon>Tylenchoidea</taxon>
        <taxon>Meloidogynidae</taxon>
        <taxon>Meloidogyninae</taxon>
        <taxon>Meloidogyne</taxon>
    </lineage>
</organism>
<proteinExistence type="predicted"/>
<comment type="caution">
    <text evidence="1">The sequence shown here is derived from an EMBL/GenBank/DDBJ whole genome shotgun (WGS) entry which is preliminary data.</text>
</comment>
<gene>
    <name evidence="1" type="ORF">MENT_LOCUS17219</name>
</gene>
<protein>
    <submittedName>
        <fullName evidence="1">Uncharacterized protein</fullName>
    </submittedName>
</protein>
<dbReference type="Proteomes" id="UP000580250">
    <property type="component" value="Unassembled WGS sequence"/>
</dbReference>
<dbReference type="EMBL" id="CAJEWN010000111">
    <property type="protein sequence ID" value="CAD2165519.1"/>
    <property type="molecule type" value="Genomic_DNA"/>
</dbReference>
<accession>A0A6V7UTL1</accession>
<dbReference type="AlphaFoldDB" id="A0A6V7UTL1"/>
<dbReference type="OrthoDB" id="10052054at2759"/>
<sequence length="357" mass="41147">MPHFISKRNPSKPLPANLEQQKRSTTLFGNYGSTACRLARHLQQFHRQHSSPAMMGDDENNCGDDSDVFSLKSVVAWSVFGDIDIDFKHTSTPKSQSTENVNELIGKIFQKGKDYIFSIKLICSTYFFSLAKDGGNGTTIPNGPITNNKEQLTNAVYKEYRATSRLSEPYKRLRNAIKRMEEEYSRSKQHNLIMRYMRMQKMIYELVQVEREYWLMVDIPPQAISETPQEYAIRVANLLDEQYGRNETSPKPGGAIAQLLGTTMCIAERAKGSTLLNTLRMKSMEDLRNLMGQLSTELYRLIHKYLTLRTAVKDLSRAYQHTRYYPLVPRYNLLKAMIKRIIRSSPISEDDHPKIEL</sequence>
<evidence type="ECO:0000313" key="2">
    <source>
        <dbReference type="Proteomes" id="UP000580250"/>
    </source>
</evidence>
<name>A0A6V7UTL1_MELEN</name>